<reference evidence="2 3" key="1">
    <citation type="submission" date="2016-10" db="EMBL/GenBank/DDBJ databases">
        <authorList>
            <person name="de Groot N.N."/>
        </authorList>
    </citation>
    <scope>NUCLEOTIDE SEQUENCE [LARGE SCALE GENOMIC DNA]</scope>
    <source>
        <strain evidence="2 3">CGMCC 1.7054</strain>
    </source>
</reference>
<feature type="region of interest" description="Disordered" evidence="1">
    <location>
        <begin position="36"/>
        <end position="100"/>
    </location>
</feature>
<evidence type="ECO:0000313" key="3">
    <source>
        <dbReference type="Proteomes" id="UP000198881"/>
    </source>
</evidence>
<feature type="compositionally biased region" description="Basic and acidic residues" evidence="1">
    <location>
        <begin position="88"/>
        <end position="100"/>
    </location>
</feature>
<evidence type="ECO:0000256" key="1">
    <source>
        <dbReference type="SAM" id="MobiDB-lite"/>
    </source>
</evidence>
<dbReference type="STRING" id="574650.SAMN04487966_11425"/>
<organism evidence="2 3">
    <name type="scientific">Micrococcus terreus</name>
    <dbReference type="NCBI Taxonomy" id="574650"/>
    <lineage>
        <taxon>Bacteria</taxon>
        <taxon>Bacillati</taxon>
        <taxon>Actinomycetota</taxon>
        <taxon>Actinomycetes</taxon>
        <taxon>Micrococcales</taxon>
        <taxon>Micrococcaceae</taxon>
        <taxon>Micrococcus</taxon>
    </lineage>
</organism>
<keyword evidence="3" id="KW-1185">Reference proteome</keyword>
<dbReference type="EMBL" id="FPCG01000014">
    <property type="protein sequence ID" value="SFV24831.1"/>
    <property type="molecule type" value="Genomic_DNA"/>
</dbReference>
<dbReference type="Proteomes" id="UP000198881">
    <property type="component" value="Unassembled WGS sequence"/>
</dbReference>
<protein>
    <submittedName>
        <fullName evidence="2">Uncharacterized protein</fullName>
    </submittedName>
</protein>
<dbReference type="AlphaFoldDB" id="A0A1I7MSF6"/>
<feature type="compositionally biased region" description="Low complexity" evidence="1">
    <location>
        <begin position="48"/>
        <end position="68"/>
    </location>
</feature>
<accession>A0A1I7MSF6</accession>
<sequence>MHSPRRTAASAASHRTLPRTLATGLLTLSVVVGMSGCAAGTDPEPARTSSPVHPSPSSSSTPSTPSPSGTVDPDRWIDLEQELPTGDLDPHSRQTYEGEPRRLDDVHHQDCLDAFADGQQVPEREGEPDQGVSPWTAAETTVVPEGWKLCSPGALSSFAVPADFTPEVELGKGDRVYIRVLDGNGRLIGGLKDVGAGSPSRETGLLRVVDIQRLPSITAHGGETAYLRTLVVQARSGPQLLVDMVSAPFGEDPGSLDVWDLAISEEGRRALVWAAVPLASPADADQVIDSRLHEVLQQMVSSFRPVRS</sequence>
<name>A0A1I7MSF6_9MICC</name>
<evidence type="ECO:0000313" key="2">
    <source>
        <dbReference type="EMBL" id="SFV24831.1"/>
    </source>
</evidence>
<gene>
    <name evidence="2" type="ORF">SAMN04487966_11425</name>
</gene>
<proteinExistence type="predicted"/>